<dbReference type="GO" id="GO:0008378">
    <property type="term" value="F:galactosyltransferase activity"/>
    <property type="evidence" value="ECO:0007669"/>
    <property type="project" value="TreeGrafter"/>
</dbReference>
<keyword evidence="3" id="KW-1185">Reference proteome</keyword>
<feature type="transmembrane region" description="Helical" evidence="1">
    <location>
        <begin position="72"/>
        <end position="92"/>
    </location>
</feature>
<dbReference type="InterPro" id="IPR051981">
    <property type="entry name" value="Glycosyltransf_32"/>
</dbReference>
<reference evidence="2" key="2">
    <citation type="submission" date="2025-09" db="UniProtKB">
        <authorList>
            <consortium name="Ensembl"/>
        </authorList>
    </citation>
    <scope>IDENTIFICATION</scope>
</reference>
<dbReference type="Ensembl" id="ENSAOWT00000032632.1">
    <property type="protein sequence ID" value="ENSAOWP00000028813.1"/>
    <property type="gene ID" value="ENSAOWG00000019412.1"/>
</dbReference>
<evidence type="ECO:0000256" key="1">
    <source>
        <dbReference type="SAM" id="Phobius"/>
    </source>
</evidence>
<name>A0A8B9QS54_APTOW</name>
<proteinExistence type="predicted"/>
<dbReference type="PANTHER" id="PTHR12042:SF17">
    <property type="entry name" value="LACTOSYLCERAMIDE 4-ALPHA-GALACTOSYLTRANSFERASE"/>
    <property type="match status" value="1"/>
</dbReference>
<protein>
    <submittedName>
        <fullName evidence="2">Uncharacterized protein</fullName>
    </submittedName>
</protein>
<dbReference type="GO" id="GO:0006688">
    <property type="term" value="P:glycosphingolipid biosynthetic process"/>
    <property type="evidence" value="ECO:0007669"/>
    <property type="project" value="TreeGrafter"/>
</dbReference>
<dbReference type="InterPro" id="IPR029044">
    <property type="entry name" value="Nucleotide-diphossugar_trans"/>
</dbReference>
<organism evidence="2 3">
    <name type="scientific">Apteryx owenii</name>
    <name type="common">Little spotted kiwi</name>
    <dbReference type="NCBI Taxonomy" id="8824"/>
    <lineage>
        <taxon>Eukaryota</taxon>
        <taxon>Metazoa</taxon>
        <taxon>Chordata</taxon>
        <taxon>Craniata</taxon>
        <taxon>Vertebrata</taxon>
        <taxon>Euteleostomi</taxon>
        <taxon>Archelosauria</taxon>
        <taxon>Archosauria</taxon>
        <taxon>Dinosauria</taxon>
        <taxon>Saurischia</taxon>
        <taxon>Theropoda</taxon>
        <taxon>Coelurosauria</taxon>
        <taxon>Aves</taxon>
        <taxon>Palaeognathae</taxon>
        <taxon>Apterygiformes</taxon>
        <taxon>Apterygidae</taxon>
        <taxon>Apteryx</taxon>
    </lineage>
</organism>
<evidence type="ECO:0000313" key="3">
    <source>
        <dbReference type="Proteomes" id="UP000694424"/>
    </source>
</evidence>
<keyword evidence="1" id="KW-0472">Membrane</keyword>
<sequence length="395" mass="44259">MRGSEESAACGSAVVLHCGWWCVALSVNAFFFFPPLQITTLVLGEQALMGARMLRMPSCLLKLTRVMLNHRLGALFIIVFKFLSFASILLYWRITEDPKVRGQVYSLPVEIRCARSVPSPPRAAAGGPPPPPGDVFFVETSERTNPNYLFMCSVESAARTHPGTRVVVLMKGLANRNTSLPSHWGFSLLSCFPNVEIRPLDLQEDKLIVGPPEVMVPMPNRIIFHDKTLLFASAELLPQRGNPPHFIAMLSNVQRSAINLCKPAGIYIDTGGIFLWILKNPTTVLGVQLGDLLTDIFLILNPNSHTWNYTCWVLYSFIRACIIQLVFQEDASSWVSKSRKAAKDSVLFLKQHFIPLLQNWKKVLEAINSTEFSEFLRNIYATFGCTTSKILLHHL</sequence>
<evidence type="ECO:0000313" key="2">
    <source>
        <dbReference type="Ensembl" id="ENSAOWP00000028813.1"/>
    </source>
</evidence>
<dbReference type="SUPFAM" id="SSF53448">
    <property type="entry name" value="Nucleotide-diphospho-sugar transferases"/>
    <property type="match status" value="1"/>
</dbReference>
<dbReference type="PANTHER" id="PTHR12042">
    <property type="entry name" value="LACTOSYLCERAMIDE 4-ALPHA-GALACTOSYLTRANSFERASE ALPHA- 1,4-GALACTOSYLTRANSFERASE"/>
    <property type="match status" value="1"/>
</dbReference>
<accession>A0A8B9QS54</accession>
<dbReference type="Proteomes" id="UP000694424">
    <property type="component" value="Unplaced"/>
</dbReference>
<dbReference type="GO" id="GO:0016020">
    <property type="term" value="C:membrane"/>
    <property type="evidence" value="ECO:0007669"/>
    <property type="project" value="GOC"/>
</dbReference>
<reference evidence="2" key="1">
    <citation type="submission" date="2025-08" db="UniProtKB">
        <authorList>
            <consortium name="Ensembl"/>
        </authorList>
    </citation>
    <scope>IDENTIFICATION</scope>
</reference>
<dbReference type="AlphaFoldDB" id="A0A8B9QS54"/>
<keyword evidence="1" id="KW-0812">Transmembrane</keyword>
<keyword evidence="1" id="KW-1133">Transmembrane helix</keyword>